<name>A0A8R1XUB3_ONCVO</name>
<evidence type="ECO:0000256" key="1">
    <source>
        <dbReference type="ARBA" id="ARBA00010144"/>
    </source>
</evidence>
<dbReference type="EnsemblMetazoa" id="OVOC4384a.1">
    <property type="protein sequence ID" value="OVOC4384a.1"/>
    <property type="gene ID" value="WBGene00241193"/>
</dbReference>
<dbReference type="Proteomes" id="UP000024404">
    <property type="component" value="Unassembled WGS sequence"/>
</dbReference>
<feature type="domain" description="C2H2-type" evidence="7">
    <location>
        <begin position="265"/>
        <end position="300"/>
    </location>
</feature>
<dbReference type="EMBL" id="CMVM020000130">
    <property type="status" value="NOT_ANNOTATED_CDS"/>
    <property type="molecule type" value="Genomic_DNA"/>
</dbReference>
<feature type="compositionally biased region" description="Basic and acidic residues" evidence="6">
    <location>
        <begin position="43"/>
        <end position="58"/>
    </location>
</feature>
<keyword evidence="3 5" id="KW-0863">Zinc-finger</keyword>
<keyword evidence="4" id="KW-0862">Zinc</keyword>
<dbReference type="PANTHER" id="PTHR12522:SF4">
    <property type="entry name" value="ZINC FINGER PROTEIN ELBOW"/>
    <property type="match status" value="1"/>
</dbReference>
<reference evidence="9" key="1">
    <citation type="submission" date="2013-10" db="EMBL/GenBank/DDBJ databases">
        <title>Genome sequencing of Onchocerca volvulus.</title>
        <authorList>
            <person name="Cotton J."/>
            <person name="Tsai J."/>
            <person name="Stanley E."/>
            <person name="Tracey A."/>
            <person name="Holroyd N."/>
            <person name="Lustigman S."/>
            <person name="Berriman M."/>
        </authorList>
    </citation>
    <scope>NUCLEOTIDE SEQUENCE</scope>
</reference>
<proteinExistence type="inferred from homology"/>
<dbReference type="GO" id="GO:0005634">
    <property type="term" value="C:nucleus"/>
    <property type="evidence" value="ECO:0007669"/>
    <property type="project" value="TreeGrafter"/>
</dbReference>
<accession>A0A8R1XUB3</accession>
<feature type="region of interest" description="Disordered" evidence="6">
    <location>
        <begin position="292"/>
        <end position="319"/>
    </location>
</feature>
<evidence type="ECO:0000256" key="6">
    <source>
        <dbReference type="SAM" id="MobiDB-lite"/>
    </source>
</evidence>
<feature type="compositionally biased region" description="Low complexity" evidence="6">
    <location>
        <begin position="298"/>
        <end position="319"/>
    </location>
</feature>
<organism evidence="8 9">
    <name type="scientific">Onchocerca volvulus</name>
    <dbReference type="NCBI Taxonomy" id="6282"/>
    <lineage>
        <taxon>Eukaryota</taxon>
        <taxon>Metazoa</taxon>
        <taxon>Ecdysozoa</taxon>
        <taxon>Nematoda</taxon>
        <taxon>Chromadorea</taxon>
        <taxon>Rhabditida</taxon>
        <taxon>Spirurina</taxon>
        <taxon>Spiruromorpha</taxon>
        <taxon>Filarioidea</taxon>
        <taxon>Onchocercidae</taxon>
        <taxon>Onchocerca</taxon>
    </lineage>
</organism>
<evidence type="ECO:0000256" key="2">
    <source>
        <dbReference type="ARBA" id="ARBA00022723"/>
    </source>
</evidence>
<feature type="region of interest" description="Disordered" evidence="6">
    <location>
        <begin position="35"/>
        <end position="109"/>
    </location>
</feature>
<feature type="compositionally biased region" description="Basic and acidic residues" evidence="6">
    <location>
        <begin position="67"/>
        <end position="85"/>
    </location>
</feature>
<keyword evidence="2" id="KW-0479">Metal-binding</keyword>
<evidence type="ECO:0000256" key="3">
    <source>
        <dbReference type="ARBA" id="ARBA00022771"/>
    </source>
</evidence>
<evidence type="ECO:0000259" key="7">
    <source>
        <dbReference type="PROSITE" id="PS50157"/>
    </source>
</evidence>
<evidence type="ECO:0000313" key="9">
    <source>
        <dbReference type="Proteomes" id="UP000024404"/>
    </source>
</evidence>
<evidence type="ECO:0000256" key="4">
    <source>
        <dbReference type="ARBA" id="ARBA00022833"/>
    </source>
</evidence>
<protein>
    <submittedName>
        <fullName evidence="8">C2H2-type domain-containing protein</fullName>
    </submittedName>
</protein>
<dbReference type="InterPro" id="IPR013087">
    <property type="entry name" value="Znf_C2H2_type"/>
</dbReference>
<dbReference type="PROSITE" id="PS50157">
    <property type="entry name" value="ZINC_FINGER_C2H2_2"/>
    <property type="match status" value="1"/>
</dbReference>
<evidence type="ECO:0000313" key="8">
    <source>
        <dbReference type="EnsemblMetazoa" id="OVOC4384a.1"/>
    </source>
</evidence>
<dbReference type="PANTHER" id="PTHR12522">
    <property type="entry name" value="ZINC-FINGER PROTEIN NOLZ1-RELATED"/>
    <property type="match status" value="1"/>
</dbReference>
<comment type="similarity">
    <text evidence="1">Belongs to the Elbow/Noc family.</text>
</comment>
<dbReference type="GO" id="GO:0008270">
    <property type="term" value="F:zinc ion binding"/>
    <property type="evidence" value="ECO:0007669"/>
    <property type="project" value="UniProtKB-KW"/>
</dbReference>
<dbReference type="AlphaFoldDB" id="A0A8R1XUB3"/>
<reference evidence="8" key="2">
    <citation type="submission" date="2022-06" db="UniProtKB">
        <authorList>
            <consortium name="EnsemblMetazoa"/>
        </authorList>
    </citation>
    <scope>IDENTIFICATION</scope>
</reference>
<dbReference type="GO" id="GO:0045892">
    <property type="term" value="P:negative regulation of DNA-templated transcription"/>
    <property type="evidence" value="ECO:0007669"/>
    <property type="project" value="TreeGrafter"/>
</dbReference>
<sequence length="383" mass="39852">MVSTHSQYLTDYNSPIMTSMDSGKSPLAMLAKTCETIGLPDTSNRKSNKDGDKSRDRTSPSSSTSGETKKEEPSPTAKNKKEGSKSPRHIAHSPSVGKKTPISSEPSTSAAASLPANLMLSARSCFPMNFSPLATSFPTFPYPSLMPGFPTVPTFATAGAFPGGTSNPFLRCPDPLTCKGCPATMMTRPCVTPGCTSCTMHNAAAAAAAASTTPADLMMTFPPSFFAAAAYSPLLSGTLPPTSNSAAQIAYQNLMAAASGQATKHICNWIESPNGVCGKSFPTADELAAHMKAAHAPSTTNSSSSSDLKTSSSPRSNSTASLINHAAAAASLRYHPYMKPSGLMPTVPNPLGIPPFPTMTTFPSAAALQAMYTQRLMATMPHP</sequence>
<evidence type="ECO:0000256" key="5">
    <source>
        <dbReference type="PROSITE-ProRule" id="PRU00042"/>
    </source>
</evidence>
<keyword evidence="9" id="KW-1185">Reference proteome</keyword>
<dbReference type="InterPro" id="IPR051520">
    <property type="entry name" value="Elbow/Noc_ZnFinger"/>
</dbReference>